<dbReference type="Pfam" id="PF02639">
    <property type="entry name" value="DUF188"/>
    <property type="match status" value="1"/>
</dbReference>
<dbReference type="PANTHER" id="PTHR35146:SF1">
    <property type="entry name" value="UPF0178 PROTEIN YAII"/>
    <property type="match status" value="1"/>
</dbReference>
<evidence type="ECO:0000256" key="2">
    <source>
        <dbReference type="HAMAP-Rule" id="MF_00489"/>
    </source>
</evidence>
<dbReference type="EMBL" id="ARXS01000015">
    <property type="protein sequence ID" value="MCU5783407.1"/>
    <property type="molecule type" value="Genomic_DNA"/>
</dbReference>
<comment type="similarity">
    <text evidence="1 2">Belongs to the UPF0178 family.</text>
</comment>
<dbReference type="NCBIfam" id="NF001095">
    <property type="entry name" value="PRK00124.1"/>
    <property type="match status" value="1"/>
</dbReference>
<accession>A0ABT2R0W2</accession>
<evidence type="ECO:0000256" key="1">
    <source>
        <dbReference type="ARBA" id="ARBA00008522"/>
    </source>
</evidence>
<dbReference type="CDD" id="cd18720">
    <property type="entry name" value="PIN_YqxD-like"/>
    <property type="match status" value="1"/>
</dbReference>
<keyword evidence="4" id="KW-1185">Reference proteome</keyword>
<dbReference type="PANTHER" id="PTHR35146">
    <property type="entry name" value="UPF0178 PROTEIN YAII"/>
    <property type="match status" value="1"/>
</dbReference>
<gene>
    <name evidence="3" type="ORF">MA04_02707</name>
</gene>
<dbReference type="Proteomes" id="UP001064106">
    <property type="component" value="Unassembled WGS sequence"/>
</dbReference>
<dbReference type="InterPro" id="IPR003791">
    <property type="entry name" value="UPF0178"/>
</dbReference>
<sequence>MSEAAPCIWVDADACPGAIKEVLFRAAQRRHLHTRLVANHAMRVPRSPFIRLIQVPSGFDAADDYIAEQVSPGDLVITADVPLADRIVAAGAIGLNPRGTLYTKETVREHLNRRDFMEEMRSAGLASGGPSALDKRQVQAFANALDRFLATAAL</sequence>
<evidence type="ECO:0000313" key="4">
    <source>
        <dbReference type="Proteomes" id="UP001064106"/>
    </source>
</evidence>
<proteinExistence type="inferred from homology"/>
<dbReference type="HAMAP" id="MF_00489">
    <property type="entry name" value="UPF0178"/>
    <property type="match status" value="1"/>
</dbReference>
<dbReference type="RefSeq" id="WP_262461007.1">
    <property type="nucleotide sequence ID" value="NZ_ARXS01000015.1"/>
</dbReference>
<name>A0ABT2R0W2_9GAMM</name>
<protein>
    <recommendedName>
        <fullName evidence="2">UPF0178 protein MA04_02707</fullName>
    </recommendedName>
</protein>
<reference evidence="3" key="1">
    <citation type="submission" date="2012-09" db="EMBL/GenBank/DDBJ databases">
        <title>Genome Sequence of alkane-degrading Bacterium Alcanivorax balearicus MACL04.</title>
        <authorList>
            <person name="Lai Q."/>
            <person name="Shao Z."/>
        </authorList>
    </citation>
    <scope>NUCLEOTIDE SEQUENCE</scope>
    <source>
        <strain evidence="3">MACL04</strain>
    </source>
</reference>
<comment type="caution">
    <text evidence="3">The sequence shown here is derived from an EMBL/GenBank/DDBJ whole genome shotgun (WGS) entry which is preliminary data.</text>
</comment>
<evidence type="ECO:0000313" key="3">
    <source>
        <dbReference type="EMBL" id="MCU5783407.1"/>
    </source>
</evidence>
<organism evidence="3 4">
    <name type="scientific">Alloalcanivorax balearicus MACL04</name>
    <dbReference type="NCBI Taxonomy" id="1177182"/>
    <lineage>
        <taxon>Bacteria</taxon>
        <taxon>Pseudomonadati</taxon>
        <taxon>Pseudomonadota</taxon>
        <taxon>Gammaproteobacteria</taxon>
        <taxon>Oceanospirillales</taxon>
        <taxon>Alcanivoracaceae</taxon>
        <taxon>Alloalcanivorax</taxon>
    </lineage>
</organism>